<dbReference type="InterPro" id="IPR029052">
    <property type="entry name" value="Metallo-depent_PP-like"/>
</dbReference>
<comment type="similarity">
    <text evidence="1">Belongs to the metallophosphoesterase superfamily. YfcE family.</text>
</comment>
<sequence length="205" mass="23416">MNFYTADTHFYHDSLLTSQIFSPRPQFLTVADMNETIINNWNAKVKPNDTVYHLGDIAMKYTKPASLIMAQTFDILSRLNGHIVLIKGNHDSSALFKYLAKQQLHNQNGQLKFDFHEVGVRLKFDHHEVFLTHYPMMLGLTKNQINLHGHIHNYSVHAKENINVGVDSPDIDYLPSDSVPFGAPLSENEVITIIAGKKKDYLQRV</sequence>
<name>A0A1X0VEQ5_LEUPS</name>
<dbReference type="eggNOG" id="COG4186">
    <property type="taxonomic scope" value="Bacteria"/>
</dbReference>
<accession>A0A1X0VEQ5</accession>
<dbReference type="GeneID" id="97230708"/>
<dbReference type="AlphaFoldDB" id="A0A1X0VEQ5"/>
<proteinExistence type="inferred from homology"/>
<dbReference type="EMBL" id="MPLS01000008">
    <property type="protein sequence ID" value="ORI98114.1"/>
    <property type="molecule type" value="Genomic_DNA"/>
</dbReference>
<dbReference type="InterPro" id="IPR024654">
    <property type="entry name" value="Calcineurin-like_PHP_lpxH"/>
</dbReference>
<feature type="domain" description="Calcineurin-like phosphoesterase" evidence="2">
    <location>
        <begin position="35"/>
        <end position="161"/>
    </location>
</feature>
<evidence type="ECO:0000313" key="3">
    <source>
        <dbReference type="EMBL" id="ORI98114.1"/>
    </source>
</evidence>
<evidence type="ECO:0000313" key="4">
    <source>
        <dbReference type="Proteomes" id="UP000192288"/>
    </source>
</evidence>
<dbReference type="SUPFAM" id="SSF56300">
    <property type="entry name" value="Metallo-dependent phosphatases"/>
    <property type="match status" value="1"/>
</dbReference>
<reference evidence="3 4" key="1">
    <citation type="journal article" date="2017" name="Front. Microbiol.">
        <title>Genomic Characterization of Dairy Associated Leuconostoc Species and Diversity of Leuconostocs in Undefined Mixed Mesophilic Starter Cultures.</title>
        <authorList>
            <person name="Frantzen C.A."/>
            <person name="Kot W."/>
            <person name="Pedersen T.B."/>
            <person name="Ardo Y.M."/>
            <person name="Broadbent J.R."/>
            <person name="Neve H."/>
            <person name="Hansen L.H."/>
            <person name="Dal Bello F."/>
            <person name="Ostlie H.M."/>
            <person name="Kleppen H.P."/>
            <person name="Vogensen F.K."/>
            <person name="Holo H."/>
        </authorList>
    </citation>
    <scope>NUCLEOTIDE SEQUENCE [LARGE SCALE GENOMIC DNA]</scope>
    <source>
        <strain evidence="3 4">LMGCF08</strain>
    </source>
</reference>
<dbReference type="Proteomes" id="UP000192288">
    <property type="component" value="Unassembled WGS sequence"/>
</dbReference>
<evidence type="ECO:0000259" key="2">
    <source>
        <dbReference type="Pfam" id="PF12850"/>
    </source>
</evidence>
<dbReference type="STRING" id="33968.BMS77_05375"/>
<evidence type="ECO:0000256" key="1">
    <source>
        <dbReference type="ARBA" id="ARBA00008950"/>
    </source>
</evidence>
<dbReference type="Pfam" id="PF12850">
    <property type="entry name" value="Metallophos_2"/>
    <property type="match status" value="1"/>
</dbReference>
<dbReference type="RefSeq" id="WP_080519234.1">
    <property type="nucleotide sequence ID" value="NZ_MPLS01000008.1"/>
</dbReference>
<gene>
    <name evidence="3" type="ORF">BMR96_03335</name>
</gene>
<organism evidence="3 4">
    <name type="scientific">Leuconostoc pseudomesenteroides</name>
    <dbReference type="NCBI Taxonomy" id="33968"/>
    <lineage>
        <taxon>Bacteria</taxon>
        <taxon>Bacillati</taxon>
        <taxon>Bacillota</taxon>
        <taxon>Bacilli</taxon>
        <taxon>Lactobacillales</taxon>
        <taxon>Lactobacillaceae</taxon>
        <taxon>Leuconostoc</taxon>
    </lineage>
</organism>
<comment type="caution">
    <text evidence="3">The sequence shown here is derived from an EMBL/GenBank/DDBJ whole genome shotgun (WGS) entry which is preliminary data.</text>
</comment>
<dbReference type="Gene3D" id="3.60.21.10">
    <property type="match status" value="1"/>
</dbReference>
<protein>
    <submittedName>
        <fullName evidence="3">Metallophosphatase</fullName>
    </submittedName>
</protein>